<proteinExistence type="predicted"/>
<sequence length="211" mass="22615">MTSPPTVYKHISTSDDIFAKVEIIVIMLIKEPVESHFSPTSIASSSSSIAFLAINSVLEPIQSTSSPLSLPMMRPAVGLGSSAFHATAQQVRRRPRAVATCSAFRPDRDNYGGALVDEGMAVLRRRIREARMAETNYEAPPGWAAWEKRYYPAYVSDVSILAGALQLMLMGTRPTVAVAVATLLLGGVPVSAAVALHLLRQAAGTVLQHVS</sequence>
<protein>
    <submittedName>
        <fullName evidence="1">Uncharacterized protein</fullName>
    </submittedName>
</protein>
<keyword evidence="2" id="KW-1185">Reference proteome</keyword>
<reference evidence="1" key="1">
    <citation type="submission" date="2021-05" db="EMBL/GenBank/DDBJ databases">
        <authorList>
            <person name="Scholz U."/>
            <person name="Mascher M."/>
            <person name="Fiebig A."/>
        </authorList>
    </citation>
    <scope>NUCLEOTIDE SEQUENCE [LARGE SCALE GENOMIC DNA]</scope>
</reference>
<organism evidence="1 2">
    <name type="scientific">Avena sativa</name>
    <name type="common">Oat</name>
    <dbReference type="NCBI Taxonomy" id="4498"/>
    <lineage>
        <taxon>Eukaryota</taxon>
        <taxon>Viridiplantae</taxon>
        <taxon>Streptophyta</taxon>
        <taxon>Embryophyta</taxon>
        <taxon>Tracheophyta</taxon>
        <taxon>Spermatophyta</taxon>
        <taxon>Magnoliopsida</taxon>
        <taxon>Liliopsida</taxon>
        <taxon>Poales</taxon>
        <taxon>Poaceae</taxon>
        <taxon>BOP clade</taxon>
        <taxon>Pooideae</taxon>
        <taxon>Poodae</taxon>
        <taxon>Poeae</taxon>
        <taxon>Poeae Chloroplast Group 1 (Aveneae type)</taxon>
        <taxon>Aveninae</taxon>
        <taxon>Avena</taxon>
    </lineage>
</organism>
<accession>A0ACD5TS99</accession>
<dbReference type="EnsemblPlants" id="AVESA.00010b.r2.1CG0117810.1">
    <property type="protein sequence ID" value="AVESA.00010b.r2.1CG0117810.1.CDS"/>
    <property type="gene ID" value="AVESA.00010b.r2.1CG0117810"/>
</dbReference>
<dbReference type="Proteomes" id="UP001732700">
    <property type="component" value="Chromosome 1C"/>
</dbReference>
<evidence type="ECO:0000313" key="2">
    <source>
        <dbReference type="Proteomes" id="UP001732700"/>
    </source>
</evidence>
<reference evidence="1" key="2">
    <citation type="submission" date="2025-09" db="UniProtKB">
        <authorList>
            <consortium name="EnsemblPlants"/>
        </authorList>
    </citation>
    <scope>IDENTIFICATION</scope>
</reference>
<evidence type="ECO:0000313" key="1">
    <source>
        <dbReference type="EnsemblPlants" id="AVESA.00010b.r2.1CG0117810.1.CDS"/>
    </source>
</evidence>
<name>A0ACD5TS99_AVESA</name>